<dbReference type="InterPro" id="IPR025062">
    <property type="entry name" value="DUF4003"/>
</dbReference>
<dbReference type="KEGG" id="vgu:HYG85_09450"/>
<reference evidence="1 2" key="1">
    <citation type="submission" date="2020-07" db="EMBL/GenBank/DDBJ databases">
        <title>Vallitalea guaymasensis genome.</title>
        <authorList>
            <person name="Postec A."/>
        </authorList>
    </citation>
    <scope>NUCLEOTIDE SEQUENCE [LARGE SCALE GENOMIC DNA]</scope>
    <source>
        <strain evidence="1 2">Ra1766G1</strain>
    </source>
</reference>
<dbReference type="RefSeq" id="WP_212693263.1">
    <property type="nucleotide sequence ID" value="NZ_CP058561.1"/>
</dbReference>
<proteinExistence type="predicted"/>
<gene>
    <name evidence="1" type="ORF">HYG85_09450</name>
</gene>
<dbReference type="EMBL" id="CP058561">
    <property type="protein sequence ID" value="QUH29136.1"/>
    <property type="molecule type" value="Genomic_DNA"/>
</dbReference>
<evidence type="ECO:0000313" key="2">
    <source>
        <dbReference type="Proteomes" id="UP000677305"/>
    </source>
</evidence>
<organism evidence="1 2">
    <name type="scientific">Vallitalea guaymasensis</name>
    <dbReference type="NCBI Taxonomy" id="1185412"/>
    <lineage>
        <taxon>Bacteria</taxon>
        <taxon>Bacillati</taxon>
        <taxon>Bacillota</taxon>
        <taxon>Clostridia</taxon>
        <taxon>Lachnospirales</taxon>
        <taxon>Vallitaleaceae</taxon>
        <taxon>Vallitalea</taxon>
    </lineage>
</organism>
<evidence type="ECO:0000313" key="1">
    <source>
        <dbReference type="EMBL" id="QUH29136.1"/>
    </source>
</evidence>
<accession>A0A8J8MA47</accession>
<dbReference type="Proteomes" id="UP000677305">
    <property type="component" value="Chromosome"/>
</dbReference>
<dbReference type="AlphaFoldDB" id="A0A8J8MA47"/>
<name>A0A8J8MA47_9FIRM</name>
<protein>
    <submittedName>
        <fullName evidence="1">DUF4003 family protein</fullName>
    </submittedName>
</protein>
<dbReference type="Pfam" id="PF13170">
    <property type="entry name" value="DUF4003"/>
    <property type="match status" value="1"/>
</dbReference>
<sequence>MNTKNKKTINNYLSIYNEIKSELDKDISNETIKIVALLYSISNRPFQLELFDEMSEMIKSKVGFSPLSGELRFIIATILIIKYDYPFTKISFLLDNIQLVNEFDLYSKYSLFIAFILLDEDDVKKRLEASRDIFYDMQDHHSFITGEEDYTFSVLLSEAGKDTAKLMEEIDYYYKNLAKDCFRRGNNLQLLSHVLALVVTEDKRDIVIDNCITIYKSMKQKGMKIKGVIFALIGLMSAVVLEDIELEVIEINEVYHLLNSTKYFKKNKNFNLVVSIFTVLDLKDNNNHTLYYIGDDKFQTNLQYSLLVAILSKIISTD</sequence>
<keyword evidence="2" id="KW-1185">Reference proteome</keyword>